<evidence type="ECO:0000256" key="4">
    <source>
        <dbReference type="ARBA" id="ARBA00023002"/>
    </source>
</evidence>
<evidence type="ECO:0000313" key="6">
    <source>
        <dbReference type="EMBL" id="MDT8902321.1"/>
    </source>
</evidence>
<evidence type="ECO:0000259" key="5">
    <source>
        <dbReference type="PROSITE" id="PS51387"/>
    </source>
</evidence>
<dbReference type="InterPro" id="IPR016166">
    <property type="entry name" value="FAD-bd_PCMH"/>
</dbReference>
<comment type="cofactor">
    <cofactor evidence="1">
        <name>FAD</name>
        <dbReference type="ChEBI" id="CHEBI:57692"/>
    </cofactor>
</comment>
<evidence type="ECO:0000256" key="2">
    <source>
        <dbReference type="ARBA" id="ARBA00022630"/>
    </source>
</evidence>
<dbReference type="Gene3D" id="1.10.45.10">
    <property type="entry name" value="Vanillyl-alcohol Oxidase, Chain A, domain 4"/>
    <property type="match status" value="1"/>
</dbReference>
<feature type="domain" description="FAD-binding PCMH-type" evidence="5">
    <location>
        <begin position="36"/>
        <end position="214"/>
    </location>
</feature>
<evidence type="ECO:0000313" key="7">
    <source>
        <dbReference type="Proteomes" id="UP001254848"/>
    </source>
</evidence>
<keyword evidence="3" id="KW-0274">FAD</keyword>
<dbReference type="SUPFAM" id="SSF55103">
    <property type="entry name" value="FAD-linked oxidases, C-terminal domain"/>
    <property type="match status" value="1"/>
</dbReference>
<dbReference type="Pfam" id="PF02913">
    <property type="entry name" value="FAD-oxidase_C"/>
    <property type="match status" value="1"/>
</dbReference>
<dbReference type="EMBL" id="JAUOZS010000001">
    <property type="protein sequence ID" value="MDT8902321.1"/>
    <property type="molecule type" value="Genomic_DNA"/>
</dbReference>
<reference evidence="6 7" key="1">
    <citation type="submission" date="2023-07" db="EMBL/GenBank/DDBJ databases">
        <title>The novel representative of Negativicutes class, Anaeroselena agilis gen. nov. sp. nov.</title>
        <authorList>
            <person name="Prokofeva M.I."/>
            <person name="Elcheninov A.G."/>
            <person name="Klyukina A."/>
            <person name="Kublanov I.V."/>
            <person name="Frolov E.N."/>
            <person name="Podosokorskaya O.A."/>
        </authorList>
    </citation>
    <scope>NUCLEOTIDE SEQUENCE [LARGE SCALE GENOMIC DNA]</scope>
    <source>
        <strain evidence="6 7">4137-cl</strain>
    </source>
</reference>
<dbReference type="InterPro" id="IPR036318">
    <property type="entry name" value="FAD-bd_PCMH-like_sf"/>
</dbReference>
<gene>
    <name evidence="6" type="ORF">Q4T40_13785</name>
</gene>
<proteinExistence type="predicted"/>
<dbReference type="InterPro" id="IPR006094">
    <property type="entry name" value="Oxid_FAD_bind_N"/>
</dbReference>
<name>A0ABU3NZU7_9FIRM</name>
<dbReference type="InterPro" id="IPR016164">
    <property type="entry name" value="FAD-linked_Oxase-like_C"/>
</dbReference>
<dbReference type="Gene3D" id="3.30.70.2740">
    <property type="match status" value="1"/>
</dbReference>
<dbReference type="PANTHER" id="PTHR42934">
    <property type="entry name" value="GLYCOLATE OXIDASE SUBUNIT GLCD"/>
    <property type="match status" value="1"/>
</dbReference>
<dbReference type="InterPro" id="IPR016169">
    <property type="entry name" value="FAD-bd_PCMH_sub2"/>
</dbReference>
<dbReference type="RefSeq" id="WP_413780805.1">
    <property type="nucleotide sequence ID" value="NZ_JAUOZS010000001.1"/>
</dbReference>
<dbReference type="SUPFAM" id="SSF56176">
    <property type="entry name" value="FAD-binding/transporter-associated domain-like"/>
    <property type="match status" value="1"/>
</dbReference>
<dbReference type="InterPro" id="IPR016171">
    <property type="entry name" value="Vanillyl_alc_oxidase_C-sub2"/>
</dbReference>
<evidence type="ECO:0000256" key="3">
    <source>
        <dbReference type="ARBA" id="ARBA00022827"/>
    </source>
</evidence>
<evidence type="ECO:0000256" key="1">
    <source>
        <dbReference type="ARBA" id="ARBA00001974"/>
    </source>
</evidence>
<organism evidence="6 7">
    <name type="scientific">Anaeroselena agilis</name>
    <dbReference type="NCBI Taxonomy" id="3063788"/>
    <lineage>
        <taxon>Bacteria</taxon>
        <taxon>Bacillati</taxon>
        <taxon>Bacillota</taxon>
        <taxon>Negativicutes</taxon>
        <taxon>Acetonemataceae</taxon>
        <taxon>Anaeroselena</taxon>
    </lineage>
</organism>
<keyword evidence="4" id="KW-0560">Oxidoreductase</keyword>
<dbReference type="Pfam" id="PF01565">
    <property type="entry name" value="FAD_binding_4"/>
    <property type="match status" value="1"/>
</dbReference>
<dbReference type="InterPro" id="IPR051914">
    <property type="entry name" value="FAD-linked_OxidoTrans_Type4"/>
</dbReference>
<keyword evidence="2" id="KW-0285">Flavoprotein</keyword>
<protein>
    <submittedName>
        <fullName evidence="6">FAD-linked oxidase C-terminal domain-containing protein</fullName>
    </submittedName>
</protein>
<comment type="caution">
    <text evidence="6">The sequence shown here is derived from an EMBL/GenBank/DDBJ whole genome shotgun (WGS) entry which is preliminary data.</text>
</comment>
<dbReference type="Gene3D" id="3.30.465.10">
    <property type="match status" value="1"/>
</dbReference>
<dbReference type="PANTHER" id="PTHR42934:SF2">
    <property type="entry name" value="GLYCOLATE OXIDASE SUBUNIT GLCD"/>
    <property type="match status" value="1"/>
</dbReference>
<accession>A0ABU3NZU7</accession>
<sequence>MNANNIQELKAIVGSQWVATEKEDLICYGYDATPGFFNLPEAVVQPGSKEEVAAILKLANREKFPVYTRGSGTNLSAGSVPAQGGVVLSTARMNKIFAIDPENWTAVVEPGVIVSELNAAVEKYGLIYPPDPGTVTTASIGGTVAENSGGLRGLKYGVTKHYVTGVEVALADGSVVEYGGGNVKAPGYDMVMLFTGSEGTLGVLTKITVRLVPAPVTRRSMIATFADLAGAGRSIAEIISNKIIPATLEIMDNYTIRTVESFAKLGLPVEAEAIILAEVDGDADTVEADAVKMEKILRENGGEVRVANSAQERDQIWAARRAALPSLAKLRPSTFCEDATVPRDKVPDMVRIVTEIAARNKVEIGTFGHAGDGNLHPTIVTDLRDAAEMERVYAAMDEIFKTALRLGGTLSGEHGIGLGKLKYMPDQFGAEGMAVMRSIKLALDPNNILNPGKLVGEVH</sequence>
<keyword evidence="7" id="KW-1185">Reference proteome</keyword>
<dbReference type="Proteomes" id="UP001254848">
    <property type="component" value="Unassembled WGS sequence"/>
</dbReference>
<dbReference type="PROSITE" id="PS51387">
    <property type="entry name" value="FAD_PCMH"/>
    <property type="match status" value="1"/>
</dbReference>
<dbReference type="InterPro" id="IPR004113">
    <property type="entry name" value="FAD-bd_oxidored_4_C"/>
</dbReference>